<comment type="cofactor">
    <cofactor evidence="2">
        <name>FAD</name>
        <dbReference type="ChEBI" id="CHEBI:57692"/>
    </cofactor>
</comment>
<comment type="similarity">
    <text evidence="1 3">Belongs to the GMC oxidoreductase family.</text>
</comment>
<dbReference type="Pfam" id="PF00732">
    <property type="entry name" value="GMC_oxred_N"/>
    <property type="match status" value="1"/>
</dbReference>
<keyword evidence="3" id="KW-0285">Flavoprotein</keyword>
<dbReference type="PIRSF" id="PIRSF000137">
    <property type="entry name" value="Alcohol_oxidase"/>
    <property type="match status" value="1"/>
</dbReference>
<keyword evidence="2 3" id="KW-0274">FAD</keyword>
<feature type="domain" description="Glucose-methanol-choline oxidoreductase N-terminal" evidence="5">
    <location>
        <begin position="201"/>
        <end position="215"/>
    </location>
</feature>
<dbReference type="Gene3D" id="3.50.50.60">
    <property type="entry name" value="FAD/NAD(P)-binding domain"/>
    <property type="match status" value="1"/>
</dbReference>
<dbReference type="PROSITE" id="PS00623">
    <property type="entry name" value="GMC_OXRED_1"/>
    <property type="match status" value="1"/>
</dbReference>
<dbReference type="GO" id="GO:0050660">
    <property type="term" value="F:flavin adenine dinucleotide binding"/>
    <property type="evidence" value="ECO:0007669"/>
    <property type="project" value="InterPro"/>
</dbReference>
<dbReference type="PANTHER" id="PTHR11552:SF154">
    <property type="entry name" value="FI04917P"/>
    <property type="match status" value="1"/>
</dbReference>
<sequence length="500" mass="55640">MGLVWDYYTEPDNDSCAGVGCIYSRGKVLGGSSSINGMQYIRGNRRDYDHWEELGNYGWGYDDVLPYFLKSEDACIEGEEDVEYHGRGGYSRIENFRYQDVNVGLLYQAVGELGFTKTDLNGRNQSGYMLGQQYTKNGKRYGMNAAFLQPIKTRNNLKIVTNALVTKVLIDSSRRACGVEYRKDGGTWNVSASREVILSAGSLNTPQLLQLSGIGPEAVLKPLGIDVVANRPVGMNFQDHPMSPGVVLDLSRSTTQLNKSSNDILTDVLRFSLNNEGPFTARSTFQVPVTYTTSFGNRDIDYPNIQFEFSSIDRPENIPSIYYEQIVVHAVLNQVKSIGYVKINSTDPERAPIINPNYFKNPLDLATMVEAVQFMSKIVYTNALRSNNITLNTTAMSLCGHLAFNETVYWECVARNYTITGYHPVGSCRMGPRSENTSVVDPELKVIDIDRLRVIDASIMPVNVNGNTNAATVMIAEKGADLIKQAHGLMDINGPKFRHN</sequence>
<dbReference type="SUPFAM" id="SSF54373">
    <property type="entry name" value="FAD-linked reductases, C-terminal domain"/>
    <property type="match status" value="1"/>
</dbReference>
<dbReference type="PANTHER" id="PTHR11552">
    <property type="entry name" value="GLUCOSE-METHANOL-CHOLINE GMC OXIDOREDUCTASE"/>
    <property type="match status" value="1"/>
</dbReference>
<proteinExistence type="inferred from homology"/>
<evidence type="ECO:0000259" key="5">
    <source>
        <dbReference type="PROSITE" id="PS00624"/>
    </source>
</evidence>
<dbReference type="Gene3D" id="3.30.560.10">
    <property type="entry name" value="Glucose Oxidase, domain 3"/>
    <property type="match status" value="1"/>
</dbReference>
<name>A0A7R9B1A0_TIMSH</name>
<dbReference type="InterPro" id="IPR036188">
    <property type="entry name" value="FAD/NAD-bd_sf"/>
</dbReference>
<reference evidence="6" key="1">
    <citation type="submission" date="2020-11" db="EMBL/GenBank/DDBJ databases">
        <authorList>
            <person name="Tran Van P."/>
        </authorList>
    </citation>
    <scope>NUCLEOTIDE SEQUENCE</scope>
</reference>
<dbReference type="InterPro" id="IPR007867">
    <property type="entry name" value="GMC_OxRtase_C"/>
</dbReference>
<dbReference type="InterPro" id="IPR000172">
    <property type="entry name" value="GMC_OxRdtase_N"/>
</dbReference>
<dbReference type="GO" id="GO:0016614">
    <property type="term" value="F:oxidoreductase activity, acting on CH-OH group of donors"/>
    <property type="evidence" value="ECO:0007669"/>
    <property type="project" value="InterPro"/>
</dbReference>
<feature type="binding site" evidence="2">
    <location>
        <position position="165"/>
    </location>
    <ligand>
        <name>FAD</name>
        <dbReference type="ChEBI" id="CHEBI:57692"/>
    </ligand>
</feature>
<evidence type="ECO:0000259" key="4">
    <source>
        <dbReference type="PROSITE" id="PS00623"/>
    </source>
</evidence>
<dbReference type="Pfam" id="PF05199">
    <property type="entry name" value="GMC_oxred_C"/>
    <property type="match status" value="1"/>
</dbReference>
<dbReference type="EMBL" id="OC004326">
    <property type="protein sequence ID" value="CAD7264355.1"/>
    <property type="molecule type" value="Genomic_DNA"/>
</dbReference>
<protein>
    <recommendedName>
        <fullName evidence="4 5">Glucose-methanol-choline oxidoreductase N-terminal domain-containing protein</fullName>
    </recommendedName>
</protein>
<dbReference type="PROSITE" id="PS00624">
    <property type="entry name" value="GMC_OXRED_2"/>
    <property type="match status" value="1"/>
</dbReference>
<accession>A0A7R9B1A0</accession>
<gene>
    <name evidence="6" type="ORF">TSIB3V08_LOCUS8409</name>
</gene>
<dbReference type="SUPFAM" id="SSF51905">
    <property type="entry name" value="FAD/NAD(P)-binding domain"/>
    <property type="match status" value="1"/>
</dbReference>
<dbReference type="InterPro" id="IPR012132">
    <property type="entry name" value="GMC_OxRdtase"/>
</dbReference>
<feature type="domain" description="Glucose-methanol-choline oxidoreductase N-terminal" evidence="4">
    <location>
        <begin position="26"/>
        <end position="49"/>
    </location>
</feature>
<evidence type="ECO:0000256" key="1">
    <source>
        <dbReference type="ARBA" id="ARBA00010790"/>
    </source>
</evidence>
<organism evidence="6">
    <name type="scientific">Timema shepardi</name>
    <name type="common">Walking stick</name>
    <dbReference type="NCBI Taxonomy" id="629360"/>
    <lineage>
        <taxon>Eukaryota</taxon>
        <taxon>Metazoa</taxon>
        <taxon>Ecdysozoa</taxon>
        <taxon>Arthropoda</taxon>
        <taxon>Hexapoda</taxon>
        <taxon>Insecta</taxon>
        <taxon>Pterygota</taxon>
        <taxon>Neoptera</taxon>
        <taxon>Polyneoptera</taxon>
        <taxon>Phasmatodea</taxon>
        <taxon>Timematodea</taxon>
        <taxon>Timematoidea</taxon>
        <taxon>Timematidae</taxon>
        <taxon>Timema</taxon>
    </lineage>
</organism>
<dbReference type="AlphaFoldDB" id="A0A7R9B1A0"/>
<evidence type="ECO:0000256" key="3">
    <source>
        <dbReference type="RuleBase" id="RU003968"/>
    </source>
</evidence>
<evidence type="ECO:0000256" key="2">
    <source>
        <dbReference type="PIRSR" id="PIRSR000137-2"/>
    </source>
</evidence>
<evidence type="ECO:0000313" key="6">
    <source>
        <dbReference type="EMBL" id="CAD7264355.1"/>
    </source>
</evidence>
<feature type="binding site" evidence="2">
    <location>
        <position position="28"/>
    </location>
    <ligand>
        <name>FAD</name>
        <dbReference type="ChEBI" id="CHEBI:57692"/>
    </ligand>
</feature>